<dbReference type="PANTHER" id="PTHR42929:SF1">
    <property type="entry name" value="INNER MEMBRANE ABC TRANSPORTER PERMEASE PROTEIN YDCU-RELATED"/>
    <property type="match status" value="1"/>
</dbReference>
<accession>A0A1H3IDX3</accession>
<dbReference type="OrthoDB" id="307474at2157"/>
<dbReference type="STRING" id="660517.SAMN04487946_109108"/>
<evidence type="ECO:0000313" key="10">
    <source>
        <dbReference type="EMBL" id="SDY25054.1"/>
    </source>
</evidence>
<feature type="transmembrane region" description="Helical" evidence="8">
    <location>
        <begin position="218"/>
        <end position="239"/>
    </location>
</feature>
<dbReference type="AlphaFoldDB" id="A0A1H3IDX3"/>
<dbReference type="SUPFAM" id="SSF161098">
    <property type="entry name" value="MetI-like"/>
    <property type="match status" value="1"/>
</dbReference>
<reference evidence="11" key="1">
    <citation type="submission" date="2016-10" db="EMBL/GenBank/DDBJ databases">
        <authorList>
            <person name="Varghese N."/>
            <person name="Submissions S."/>
        </authorList>
    </citation>
    <scope>NUCLEOTIDE SEQUENCE [LARGE SCALE GENOMIC DNA]</scope>
    <source>
        <strain evidence="11">CGMCC 1.10118</strain>
    </source>
</reference>
<evidence type="ECO:0000259" key="9">
    <source>
        <dbReference type="PROSITE" id="PS50928"/>
    </source>
</evidence>
<keyword evidence="7 8" id="KW-0472">Membrane</keyword>
<dbReference type="Gene3D" id="1.10.3720.10">
    <property type="entry name" value="MetI-like"/>
    <property type="match status" value="1"/>
</dbReference>
<dbReference type="Pfam" id="PF00528">
    <property type="entry name" value="BPD_transp_1"/>
    <property type="match status" value="1"/>
</dbReference>
<dbReference type="RefSeq" id="WP_089768075.1">
    <property type="nucleotide sequence ID" value="NZ_FNPB01000009.1"/>
</dbReference>
<evidence type="ECO:0000256" key="7">
    <source>
        <dbReference type="ARBA" id="ARBA00023136"/>
    </source>
</evidence>
<sequence length="301" mass="33541">MLGAITDYTGNLFDRPNRVSDWLDEYLPAVPPAAYLLIFLILPILYAVYISFFEYSATTIISWNFTLEHYEQLLFDPFYQGLLWYTVRLSLIVSAFCVILGYPLGYFIATTTPLRRQLALFAVFLPLMVGTVVRIYGWIVLFATNGVINTVLQDLLGFKLALLGNTLSVTIGLIGVYLPLVVLPVYSSIEDIPDSLVPAARNLGANQLQAFYKVTFRLSLPGLLTGTIFVFVLTMNSIVTPDLLGGRSDLTMGRLIYDSAVNGLNWPFASAVGTVLTITTTALVYIYFSFVRDRMGVSEWD</sequence>
<evidence type="ECO:0000256" key="4">
    <source>
        <dbReference type="ARBA" id="ARBA00022475"/>
    </source>
</evidence>
<dbReference type="PANTHER" id="PTHR42929">
    <property type="entry name" value="INNER MEMBRANE ABC TRANSPORTER PERMEASE PROTEIN YDCU-RELATED-RELATED"/>
    <property type="match status" value="1"/>
</dbReference>
<feature type="domain" description="ABC transmembrane type-1" evidence="9">
    <location>
        <begin position="83"/>
        <end position="287"/>
    </location>
</feature>
<dbReference type="EMBL" id="FNPB01000009">
    <property type="protein sequence ID" value="SDY25054.1"/>
    <property type="molecule type" value="Genomic_DNA"/>
</dbReference>
<feature type="transmembrane region" description="Helical" evidence="8">
    <location>
        <begin position="161"/>
        <end position="186"/>
    </location>
</feature>
<feature type="transmembrane region" description="Helical" evidence="8">
    <location>
        <begin position="118"/>
        <end position="141"/>
    </location>
</feature>
<evidence type="ECO:0000313" key="11">
    <source>
        <dbReference type="Proteomes" id="UP000199170"/>
    </source>
</evidence>
<dbReference type="CDD" id="cd06261">
    <property type="entry name" value="TM_PBP2"/>
    <property type="match status" value="1"/>
</dbReference>
<keyword evidence="6 8" id="KW-1133">Transmembrane helix</keyword>
<keyword evidence="11" id="KW-1185">Reference proteome</keyword>
<evidence type="ECO:0000256" key="6">
    <source>
        <dbReference type="ARBA" id="ARBA00022989"/>
    </source>
</evidence>
<dbReference type="Proteomes" id="UP000199170">
    <property type="component" value="Unassembled WGS sequence"/>
</dbReference>
<keyword evidence="3 8" id="KW-0813">Transport</keyword>
<evidence type="ECO:0000256" key="5">
    <source>
        <dbReference type="ARBA" id="ARBA00022692"/>
    </source>
</evidence>
<evidence type="ECO:0000256" key="8">
    <source>
        <dbReference type="RuleBase" id="RU363032"/>
    </source>
</evidence>
<evidence type="ECO:0000256" key="1">
    <source>
        <dbReference type="ARBA" id="ARBA00004651"/>
    </source>
</evidence>
<dbReference type="InterPro" id="IPR000515">
    <property type="entry name" value="MetI-like"/>
</dbReference>
<comment type="similarity">
    <text evidence="2">Belongs to the binding-protein-dependent transport system permease family. CysTW subfamily.</text>
</comment>
<dbReference type="GO" id="GO:0055085">
    <property type="term" value="P:transmembrane transport"/>
    <property type="evidence" value="ECO:0007669"/>
    <property type="project" value="InterPro"/>
</dbReference>
<comment type="subcellular location">
    <subcellularLocation>
        <location evidence="1 8">Cell membrane</location>
        <topology evidence="1 8">Multi-pass membrane protein</topology>
    </subcellularLocation>
</comment>
<evidence type="ECO:0000256" key="2">
    <source>
        <dbReference type="ARBA" id="ARBA00007069"/>
    </source>
</evidence>
<organism evidence="10 11">
    <name type="scientific">Halobellus clavatus</name>
    <dbReference type="NCBI Taxonomy" id="660517"/>
    <lineage>
        <taxon>Archaea</taxon>
        <taxon>Methanobacteriati</taxon>
        <taxon>Methanobacteriota</taxon>
        <taxon>Stenosarchaea group</taxon>
        <taxon>Halobacteria</taxon>
        <taxon>Halobacteriales</taxon>
        <taxon>Haloferacaceae</taxon>
        <taxon>Halobellus</taxon>
    </lineage>
</organism>
<keyword evidence="5 8" id="KW-0812">Transmembrane</keyword>
<dbReference type="GO" id="GO:0005886">
    <property type="term" value="C:plasma membrane"/>
    <property type="evidence" value="ECO:0007669"/>
    <property type="project" value="UniProtKB-SubCell"/>
</dbReference>
<feature type="transmembrane region" description="Helical" evidence="8">
    <location>
        <begin position="268"/>
        <end position="288"/>
    </location>
</feature>
<dbReference type="PROSITE" id="PS50928">
    <property type="entry name" value="ABC_TM1"/>
    <property type="match status" value="1"/>
</dbReference>
<dbReference type="InterPro" id="IPR035906">
    <property type="entry name" value="MetI-like_sf"/>
</dbReference>
<keyword evidence="4" id="KW-1003">Cell membrane</keyword>
<proteinExistence type="inferred from homology"/>
<protein>
    <submittedName>
        <fullName evidence="10">Spermidine/putrescine transport system permease protein</fullName>
    </submittedName>
</protein>
<gene>
    <name evidence="10" type="ORF">SAMN04487946_109108</name>
</gene>
<feature type="transmembrane region" description="Helical" evidence="8">
    <location>
        <begin position="82"/>
        <end position="106"/>
    </location>
</feature>
<feature type="transmembrane region" description="Helical" evidence="8">
    <location>
        <begin position="33"/>
        <end position="53"/>
    </location>
</feature>
<evidence type="ECO:0000256" key="3">
    <source>
        <dbReference type="ARBA" id="ARBA00022448"/>
    </source>
</evidence>
<name>A0A1H3IDX3_9EURY</name>